<dbReference type="GO" id="GO:0005737">
    <property type="term" value="C:cytoplasm"/>
    <property type="evidence" value="ECO:0007669"/>
    <property type="project" value="UniProtKB-SubCell"/>
</dbReference>
<dbReference type="SUPFAM" id="SSF53474">
    <property type="entry name" value="alpha/beta-Hydrolases"/>
    <property type="match status" value="1"/>
</dbReference>
<dbReference type="GO" id="GO:0004414">
    <property type="term" value="F:homoserine O-acetyltransferase activity"/>
    <property type="evidence" value="ECO:0007669"/>
    <property type="project" value="UniProtKB-UniRule"/>
</dbReference>
<keyword evidence="2" id="KW-0028">Amino-acid biosynthesis</keyword>
<sequence>MTNTVQHGSVSIPNFRLESGEQFDGIQLAYEQCGPIDAPTILVCHALTGNQFAVGTESNPGWWHELIYDGGYIDTTRYQVITFNVLGGCDGSTGPGSLQSNSKPYQDQFPTLTVRDLVEAQFVALNILGVDQLKAVIGGSLGGMQVLEWGLMYPDYMEAILPIAVTPVLSDYAIAFNHIAKQAILRDPALKNGEQPKDGLHLARMVGMVTYRPEELFSKRFSRQQQNGVYDVESYLNYQGEKLAKRFNPYSYIRLLDAMNGHDITRGRGSYQQVLEQFNVPIFALAFQNDLLYPPEKINRFVKDLEKAGAYAEYHEVETIFGHDGFLVEFEKWGPFIQEKLTSLETIKN</sequence>
<dbReference type="PANTHER" id="PTHR32268">
    <property type="entry name" value="HOMOSERINE O-ACETYLTRANSFERASE"/>
    <property type="match status" value="1"/>
</dbReference>
<organism evidence="5 6">
    <name type="scientific">Allobacillus salarius</name>
    <dbReference type="NCBI Taxonomy" id="1955272"/>
    <lineage>
        <taxon>Bacteria</taxon>
        <taxon>Bacillati</taxon>
        <taxon>Bacillota</taxon>
        <taxon>Bacilli</taxon>
        <taxon>Bacillales</taxon>
        <taxon>Bacillaceae</taxon>
        <taxon>Allobacillus</taxon>
    </lineage>
</organism>
<evidence type="ECO:0000256" key="1">
    <source>
        <dbReference type="ARBA" id="ARBA00022679"/>
    </source>
</evidence>
<dbReference type="InterPro" id="IPR029058">
    <property type="entry name" value="AB_hydrolase_fold"/>
</dbReference>
<comment type="subcellular location">
    <subcellularLocation>
        <location evidence="2">Cytoplasm</location>
    </subcellularLocation>
</comment>
<dbReference type="RefSeq" id="WP_144088245.1">
    <property type="nucleotide sequence ID" value="NZ_VMHE01000005.1"/>
</dbReference>
<proteinExistence type="inferred from homology"/>
<keyword evidence="2" id="KW-0963">Cytoplasm</keyword>
<comment type="subunit">
    <text evidence="2">Homodimer.</text>
</comment>
<comment type="caution">
    <text evidence="2">Lacks conserved residue(s) required for the propagation of feature annotation.</text>
</comment>
<dbReference type="HAMAP" id="MF_00296">
    <property type="entry name" value="MetX_acyltransf"/>
    <property type="match status" value="1"/>
</dbReference>
<dbReference type="Gene3D" id="3.40.50.1820">
    <property type="entry name" value="alpha/beta hydrolase"/>
    <property type="match status" value="1"/>
</dbReference>
<protein>
    <recommendedName>
        <fullName evidence="2">Homoserine O-acetyltransferase</fullName>
        <shortName evidence="2">HAT</shortName>
        <ecNumber evidence="2">2.3.1.31</ecNumber>
    </recommendedName>
    <alternativeName>
        <fullName evidence="2">Homoserine transacetylase</fullName>
        <shortName evidence="2">HTA</shortName>
    </alternativeName>
</protein>
<feature type="active site" evidence="2 3">
    <location>
        <position position="323"/>
    </location>
</feature>
<dbReference type="InterPro" id="IPR000073">
    <property type="entry name" value="AB_hydrolase_1"/>
</dbReference>
<dbReference type="Pfam" id="PF00561">
    <property type="entry name" value="Abhydrolase_1"/>
    <property type="match status" value="1"/>
</dbReference>
<dbReference type="PANTHER" id="PTHR32268:SF11">
    <property type="entry name" value="HOMOSERINE O-ACETYLTRANSFERASE"/>
    <property type="match status" value="1"/>
</dbReference>
<dbReference type="NCBIfam" id="NF001209">
    <property type="entry name" value="PRK00175.1"/>
    <property type="match status" value="1"/>
</dbReference>
<dbReference type="AlphaFoldDB" id="A0A556PPD5"/>
<evidence type="ECO:0000259" key="4">
    <source>
        <dbReference type="Pfam" id="PF00561"/>
    </source>
</evidence>
<keyword evidence="2" id="KW-0486">Methionine biosynthesis</keyword>
<dbReference type="Proteomes" id="UP000316425">
    <property type="component" value="Unassembled WGS sequence"/>
</dbReference>
<keyword evidence="1 2" id="KW-0808">Transferase</keyword>
<name>A0A556PPD5_9BACI</name>
<dbReference type="GO" id="GO:0009086">
    <property type="term" value="P:methionine biosynthetic process"/>
    <property type="evidence" value="ECO:0007669"/>
    <property type="project" value="UniProtKB-UniRule"/>
</dbReference>
<evidence type="ECO:0000256" key="3">
    <source>
        <dbReference type="PIRSR" id="PIRSR000443-1"/>
    </source>
</evidence>
<feature type="domain" description="AB hydrolase-1" evidence="4">
    <location>
        <begin position="39"/>
        <end position="313"/>
    </location>
</feature>
<feature type="active site" evidence="2 3">
    <location>
        <position position="290"/>
    </location>
</feature>
<comment type="pathway">
    <text evidence="2">Amino-acid biosynthesis; L-methionine biosynthesis via de novo pathway; O-acetyl-L-homoserine from L-homoserine: step 1/1.</text>
</comment>
<dbReference type="UniPathway" id="UPA00051">
    <property type="reaction ID" value="UER00074"/>
</dbReference>
<dbReference type="OrthoDB" id="9800754at2"/>
<dbReference type="GO" id="GO:0009092">
    <property type="term" value="P:homoserine metabolic process"/>
    <property type="evidence" value="ECO:0007669"/>
    <property type="project" value="TreeGrafter"/>
</dbReference>
<dbReference type="NCBIfam" id="TIGR01392">
    <property type="entry name" value="homoserO_Ac_trn"/>
    <property type="match status" value="1"/>
</dbReference>
<comment type="function">
    <text evidence="2">Transfers an acetyl group from acetyl-CoA to L-homoserine, forming acetyl-L-homoserine.</text>
</comment>
<comment type="caution">
    <text evidence="5">The sequence shown here is derived from an EMBL/GenBank/DDBJ whole genome shotgun (WGS) entry which is preliminary data.</text>
</comment>
<evidence type="ECO:0000256" key="2">
    <source>
        <dbReference type="HAMAP-Rule" id="MF_00296"/>
    </source>
</evidence>
<dbReference type="PIRSF" id="PIRSF000443">
    <property type="entry name" value="Homoser_Ac_trans"/>
    <property type="match status" value="1"/>
</dbReference>
<feature type="binding site" evidence="2">
    <location>
        <position position="324"/>
    </location>
    <ligand>
        <name>substrate</name>
    </ligand>
</feature>
<accession>A0A556PPD5</accession>
<comment type="catalytic activity">
    <reaction evidence="2">
        <text>L-homoserine + acetyl-CoA = O-acetyl-L-homoserine + CoA</text>
        <dbReference type="Rhea" id="RHEA:13701"/>
        <dbReference type="ChEBI" id="CHEBI:57287"/>
        <dbReference type="ChEBI" id="CHEBI:57288"/>
        <dbReference type="ChEBI" id="CHEBI:57476"/>
        <dbReference type="ChEBI" id="CHEBI:57716"/>
        <dbReference type="EC" id="2.3.1.31"/>
    </reaction>
</comment>
<gene>
    <name evidence="2" type="primary">metXA</name>
    <name evidence="5" type="ORF">FPQ13_05100</name>
</gene>
<dbReference type="EC" id="2.3.1.31" evidence="2"/>
<feature type="active site" description="Nucleophile" evidence="2 3">
    <location>
        <position position="140"/>
    </location>
</feature>
<evidence type="ECO:0000313" key="6">
    <source>
        <dbReference type="Proteomes" id="UP000316425"/>
    </source>
</evidence>
<feature type="binding site" evidence="2">
    <location>
        <position position="204"/>
    </location>
    <ligand>
        <name>substrate</name>
    </ligand>
</feature>
<reference evidence="5 6" key="1">
    <citation type="submission" date="2019-07" db="EMBL/GenBank/DDBJ databases">
        <title>Allobacillus sp. nov. SKP isolated from shrimp paste of Euphausiacea.</title>
        <authorList>
            <person name="Kanchanasin P."/>
            <person name="Tanasupawat S."/>
            <person name="Shi W."/>
            <person name="Wu L."/>
            <person name="Ma J."/>
        </authorList>
    </citation>
    <scope>NUCLEOTIDE SEQUENCE [LARGE SCALE GENOMIC DNA]</scope>
    <source>
        <strain evidence="5 6">SKP4-8</strain>
    </source>
</reference>
<dbReference type="EMBL" id="VMHE01000005">
    <property type="protein sequence ID" value="TSJ66246.1"/>
    <property type="molecule type" value="Genomic_DNA"/>
</dbReference>
<evidence type="ECO:0000313" key="5">
    <source>
        <dbReference type="EMBL" id="TSJ66246.1"/>
    </source>
</evidence>
<keyword evidence="2 5" id="KW-0012">Acyltransferase</keyword>
<dbReference type="InterPro" id="IPR008220">
    <property type="entry name" value="HAT_MetX-like"/>
</dbReference>
<keyword evidence="6" id="KW-1185">Reference proteome</keyword>
<comment type="similarity">
    <text evidence="2">Belongs to the AB hydrolase superfamily. MetX family.</text>
</comment>